<evidence type="ECO:0000313" key="1">
    <source>
        <dbReference type="EMBL" id="SHH33412.1"/>
    </source>
</evidence>
<dbReference type="Gene3D" id="3.15.30.10">
    <property type="entry name" value="putative capsid protein of prophage domain like"/>
    <property type="match status" value="1"/>
</dbReference>
<accession>A0A1M5S458</accession>
<name>A0A1M5S458_9BACT</name>
<dbReference type="OrthoDB" id="9772707at2"/>
<reference evidence="1 2" key="1">
    <citation type="submission" date="2016-11" db="EMBL/GenBank/DDBJ databases">
        <authorList>
            <person name="Jaros S."/>
            <person name="Januszkiewicz K."/>
            <person name="Wedrychowicz H."/>
        </authorList>
    </citation>
    <scope>NUCLEOTIDE SEQUENCE [LARGE SCALE GENOMIC DNA]</scope>
    <source>
        <strain evidence="1 2">DSM 9705</strain>
    </source>
</reference>
<protein>
    <submittedName>
        <fullName evidence="1">Phage major capsid protein E</fullName>
    </submittedName>
</protein>
<dbReference type="InterPro" id="IPR005564">
    <property type="entry name" value="Major_capsid_GpE"/>
</dbReference>
<dbReference type="STRING" id="1121409.SAMN02745124_00159"/>
<dbReference type="AlphaFoldDB" id="A0A1M5S458"/>
<keyword evidence="2" id="KW-1185">Reference proteome</keyword>
<gene>
    <name evidence="1" type="ORF">SAMN02745124_00159</name>
</gene>
<sequence>MQINLRSFFSPVAVANHLLALPVLQTFIMDLIYPNRPTHPFPVLGFDELTAINGNVPVVRRGTAAYALGGEGQKITYLEPQPVDISSFVTAADLNNLKLLGTTGTEQWVRNKVDAQRRVVRATTEALACQSLTGKISYPMKTDTGLKLYEVDFGSVLEFTIVKKWDHADTTVADILLDLINIGNKIKQTSGYGSTIHYLAGQKTYVAVANKVLALPGDSKVAAKVTEQGINIAGFEIKLAQGGYTNLTNSAWVPAVTDHHVLAVAADAPWRLFYCALDDLDANLLPMPFYSKPVKKDNPSGYEIIGMSKPVPVPVVKAICKGVATAA</sequence>
<dbReference type="Pfam" id="PF03864">
    <property type="entry name" value="Phage_cap_E"/>
    <property type="match status" value="1"/>
</dbReference>
<organism evidence="1 2">
    <name type="scientific">Desulfofustis glycolicus DSM 9705</name>
    <dbReference type="NCBI Taxonomy" id="1121409"/>
    <lineage>
        <taxon>Bacteria</taxon>
        <taxon>Pseudomonadati</taxon>
        <taxon>Thermodesulfobacteriota</taxon>
        <taxon>Desulfobulbia</taxon>
        <taxon>Desulfobulbales</taxon>
        <taxon>Desulfocapsaceae</taxon>
        <taxon>Desulfofustis</taxon>
    </lineage>
</organism>
<dbReference type="Proteomes" id="UP000184139">
    <property type="component" value="Unassembled WGS sequence"/>
</dbReference>
<evidence type="ECO:0000313" key="2">
    <source>
        <dbReference type="Proteomes" id="UP000184139"/>
    </source>
</evidence>
<dbReference type="EMBL" id="FQXS01000001">
    <property type="protein sequence ID" value="SHH33412.1"/>
    <property type="molecule type" value="Genomic_DNA"/>
</dbReference>
<proteinExistence type="predicted"/>
<dbReference type="RefSeq" id="WP_073372926.1">
    <property type="nucleotide sequence ID" value="NZ_FQXS01000001.1"/>
</dbReference>